<keyword evidence="2" id="KW-0677">Repeat</keyword>
<dbReference type="FunFam" id="3.30.160.60:FF:000032">
    <property type="entry name" value="Krueppel-like factor 4"/>
    <property type="match status" value="1"/>
</dbReference>
<evidence type="ECO:0000259" key="10">
    <source>
        <dbReference type="PROSITE" id="PS50157"/>
    </source>
</evidence>
<dbReference type="SUPFAM" id="SSF57667">
    <property type="entry name" value="beta-beta-alpha zinc fingers"/>
    <property type="match status" value="3"/>
</dbReference>
<dbReference type="InterPro" id="IPR013087">
    <property type="entry name" value="Znf_C2H2_type"/>
</dbReference>
<gene>
    <name evidence="11" type="ORF">FGIG_07472</name>
</gene>
<name>A0A504YVR1_FASGI</name>
<organism evidence="11 12">
    <name type="scientific">Fasciola gigantica</name>
    <name type="common">Giant liver fluke</name>
    <dbReference type="NCBI Taxonomy" id="46835"/>
    <lineage>
        <taxon>Eukaryota</taxon>
        <taxon>Metazoa</taxon>
        <taxon>Spiralia</taxon>
        <taxon>Lophotrochozoa</taxon>
        <taxon>Platyhelminthes</taxon>
        <taxon>Trematoda</taxon>
        <taxon>Digenea</taxon>
        <taxon>Plagiorchiida</taxon>
        <taxon>Echinostomata</taxon>
        <taxon>Echinostomatoidea</taxon>
        <taxon>Fasciolidae</taxon>
        <taxon>Fasciola</taxon>
    </lineage>
</organism>
<evidence type="ECO:0000256" key="7">
    <source>
        <dbReference type="PROSITE-ProRule" id="PRU00042"/>
    </source>
</evidence>
<feature type="compositionally biased region" description="Basic and acidic residues" evidence="8">
    <location>
        <begin position="948"/>
        <end position="957"/>
    </location>
</feature>
<dbReference type="GO" id="GO:0008270">
    <property type="term" value="F:zinc ion binding"/>
    <property type="evidence" value="ECO:0007669"/>
    <property type="project" value="UniProtKB-KW"/>
</dbReference>
<evidence type="ECO:0000256" key="6">
    <source>
        <dbReference type="ARBA" id="ARBA00023163"/>
    </source>
</evidence>
<dbReference type="Pfam" id="PF00096">
    <property type="entry name" value="zf-C2H2"/>
    <property type="match status" value="3"/>
</dbReference>
<keyword evidence="1" id="KW-0479">Metal-binding</keyword>
<keyword evidence="5" id="KW-0805">Transcription regulation</keyword>
<dbReference type="SMART" id="SM00355">
    <property type="entry name" value="ZnF_C2H2"/>
    <property type="match status" value="8"/>
</dbReference>
<evidence type="ECO:0000256" key="1">
    <source>
        <dbReference type="ARBA" id="ARBA00022723"/>
    </source>
</evidence>
<feature type="compositionally biased region" description="Polar residues" evidence="8">
    <location>
        <begin position="603"/>
        <end position="619"/>
    </location>
</feature>
<evidence type="ECO:0000313" key="11">
    <source>
        <dbReference type="EMBL" id="TPP64739.1"/>
    </source>
</evidence>
<dbReference type="Gene3D" id="3.30.160.60">
    <property type="entry name" value="Classic Zinc Finger"/>
    <property type="match status" value="6"/>
</dbReference>
<reference evidence="11 12" key="1">
    <citation type="submission" date="2019-04" db="EMBL/GenBank/DDBJ databases">
        <title>Annotation for the trematode Fasciola gigantica.</title>
        <authorList>
            <person name="Choi Y.-J."/>
        </authorList>
    </citation>
    <scope>NUCLEOTIDE SEQUENCE [LARGE SCALE GENOMIC DNA]</scope>
    <source>
        <strain evidence="11">Uganda_cow_1</strain>
    </source>
</reference>
<feature type="compositionally biased region" description="Polar residues" evidence="8">
    <location>
        <begin position="142"/>
        <end position="152"/>
    </location>
</feature>
<feature type="domain" description="C2H2-type" evidence="10">
    <location>
        <begin position="355"/>
        <end position="385"/>
    </location>
</feature>
<feature type="region of interest" description="Disordered" evidence="8">
    <location>
        <begin position="858"/>
        <end position="1000"/>
    </location>
</feature>
<feature type="compositionally biased region" description="Polar residues" evidence="8">
    <location>
        <begin position="1169"/>
        <end position="1199"/>
    </location>
</feature>
<feature type="compositionally biased region" description="Polar residues" evidence="8">
    <location>
        <begin position="180"/>
        <end position="192"/>
    </location>
</feature>
<keyword evidence="9" id="KW-0812">Transmembrane</keyword>
<keyword evidence="4" id="KW-0862">Zinc</keyword>
<keyword evidence="9" id="KW-0472">Membrane</keyword>
<feature type="region of interest" description="Disordered" evidence="8">
    <location>
        <begin position="478"/>
        <end position="525"/>
    </location>
</feature>
<dbReference type="EMBL" id="SUNJ01004079">
    <property type="protein sequence ID" value="TPP64739.1"/>
    <property type="molecule type" value="Genomic_DNA"/>
</dbReference>
<feature type="compositionally biased region" description="Polar residues" evidence="8">
    <location>
        <begin position="1392"/>
        <end position="1404"/>
    </location>
</feature>
<feature type="compositionally biased region" description="Polar residues" evidence="8">
    <location>
        <begin position="1150"/>
        <end position="1160"/>
    </location>
</feature>
<feature type="region of interest" description="Disordered" evidence="8">
    <location>
        <begin position="1284"/>
        <end position="1316"/>
    </location>
</feature>
<dbReference type="PANTHER" id="PTHR19818">
    <property type="entry name" value="ZINC FINGER PROTEIN ZIC AND GLI"/>
    <property type="match status" value="1"/>
</dbReference>
<feature type="domain" description="C2H2-type" evidence="10">
    <location>
        <begin position="239"/>
        <end position="261"/>
    </location>
</feature>
<feature type="domain" description="C2H2-type" evidence="10">
    <location>
        <begin position="418"/>
        <end position="447"/>
    </location>
</feature>
<evidence type="ECO:0000313" key="12">
    <source>
        <dbReference type="Proteomes" id="UP000316759"/>
    </source>
</evidence>
<feature type="compositionally biased region" description="Polar residues" evidence="8">
    <location>
        <begin position="867"/>
        <end position="879"/>
    </location>
</feature>
<protein>
    <submittedName>
        <fullName evidence="11">Zinc finger protein</fullName>
    </submittedName>
</protein>
<feature type="region of interest" description="Disordered" evidence="8">
    <location>
        <begin position="1"/>
        <end position="70"/>
    </location>
</feature>
<feature type="region of interest" description="Disordered" evidence="8">
    <location>
        <begin position="570"/>
        <end position="624"/>
    </location>
</feature>
<dbReference type="GO" id="GO:0045944">
    <property type="term" value="P:positive regulation of transcription by RNA polymerase II"/>
    <property type="evidence" value="ECO:0007669"/>
    <property type="project" value="UniProtKB-ARBA"/>
</dbReference>
<keyword evidence="6" id="KW-0804">Transcription</keyword>
<feature type="compositionally biased region" description="Low complexity" evidence="8">
    <location>
        <begin position="123"/>
        <end position="137"/>
    </location>
</feature>
<feature type="region of interest" description="Disordered" evidence="8">
    <location>
        <begin position="1392"/>
        <end position="1432"/>
    </location>
</feature>
<proteinExistence type="predicted"/>
<dbReference type="GO" id="GO:0005634">
    <property type="term" value="C:nucleus"/>
    <property type="evidence" value="ECO:0007669"/>
    <property type="project" value="UniProtKB-ARBA"/>
</dbReference>
<feature type="domain" description="C2H2-type" evidence="10">
    <location>
        <begin position="387"/>
        <end position="416"/>
    </location>
</feature>
<evidence type="ECO:0000256" key="4">
    <source>
        <dbReference type="ARBA" id="ARBA00022833"/>
    </source>
</evidence>
<feature type="transmembrane region" description="Helical" evidence="9">
    <location>
        <begin position="1492"/>
        <end position="1512"/>
    </location>
</feature>
<feature type="region of interest" description="Disordered" evidence="8">
    <location>
        <begin position="116"/>
        <end position="192"/>
    </location>
</feature>
<dbReference type="PROSITE" id="PS00028">
    <property type="entry name" value="ZINC_FINGER_C2H2_1"/>
    <property type="match status" value="6"/>
</dbReference>
<feature type="compositionally biased region" description="Acidic residues" evidence="8">
    <location>
        <begin position="958"/>
        <end position="980"/>
    </location>
</feature>
<accession>A0A504YVR1</accession>
<dbReference type="Proteomes" id="UP000316759">
    <property type="component" value="Unassembled WGS sequence"/>
</dbReference>
<dbReference type="OrthoDB" id="6271419at2759"/>
<keyword evidence="3 7" id="KW-0863">Zinc-finger</keyword>
<feature type="compositionally biased region" description="Acidic residues" evidence="8">
    <location>
        <begin position="44"/>
        <end position="61"/>
    </location>
</feature>
<feature type="compositionally biased region" description="Polar residues" evidence="8">
    <location>
        <begin position="1124"/>
        <end position="1137"/>
    </location>
</feature>
<keyword evidence="12" id="KW-1185">Reference proteome</keyword>
<feature type="domain" description="C2H2-type" evidence="10">
    <location>
        <begin position="327"/>
        <end position="354"/>
    </location>
</feature>
<dbReference type="STRING" id="46835.A0A504YVR1"/>
<dbReference type="PANTHER" id="PTHR19818:SF139">
    <property type="entry name" value="PAIR-RULE PROTEIN ODD-PAIRED"/>
    <property type="match status" value="1"/>
</dbReference>
<evidence type="ECO:0000256" key="2">
    <source>
        <dbReference type="ARBA" id="ARBA00022737"/>
    </source>
</evidence>
<feature type="region of interest" description="Disordered" evidence="8">
    <location>
        <begin position="1124"/>
        <end position="1199"/>
    </location>
</feature>
<dbReference type="PROSITE" id="PS50157">
    <property type="entry name" value="ZINC_FINGER_C2H2_2"/>
    <property type="match status" value="5"/>
</dbReference>
<comment type="caution">
    <text evidence="11">The sequence shown here is derived from an EMBL/GenBank/DDBJ whole genome shotgun (WGS) entry which is preliminary data.</text>
</comment>
<dbReference type="InterPro" id="IPR036236">
    <property type="entry name" value="Znf_C2H2_sf"/>
</dbReference>
<dbReference type="GO" id="GO:0000978">
    <property type="term" value="F:RNA polymerase II cis-regulatory region sequence-specific DNA binding"/>
    <property type="evidence" value="ECO:0007669"/>
    <property type="project" value="TreeGrafter"/>
</dbReference>
<evidence type="ECO:0000256" key="9">
    <source>
        <dbReference type="SAM" id="Phobius"/>
    </source>
</evidence>
<keyword evidence="9" id="KW-1133">Transmembrane helix</keyword>
<evidence type="ECO:0000256" key="5">
    <source>
        <dbReference type="ARBA" id="ARBA00023015"/>
    </source>
</evidence>
<feature type="region of interest" description="Disordered" evidence="8">
    <location>
        <begin position="1234"/>
        <end position="1256"/>
    </location>
</feature>
<feature type="compositionally biased region" description="Low complexity" evidence="8">
    <location>
        <begin position="1288"/>
        <end position="1306"/>
    </location>
</feature>
<feature type="compositionally biased region" description="Basic and acidic residues" evidence="8">
    <location>
        <begin position="905"/>
        <end position="914"/>
    </location>
</feature>
<feature type="compositionally biased region" description="Pro residues" evidence="8">
    <location>
        <begin position="1411"/>
        <end position="1421"/>
    </location>
</feature>
<evidence type="ECO:0000256" key="8">
    <source>
        <dbReference type="SAM" id="MobiDB-lite"/>
    </source>
</evidence>
<dbReference type="GO" id="GO:0000981">
    <property type="term" value="F:DNA-binding transcription factor activity, RNA polymerase II-specific"/>
    <property type="evidence" value="ECO:0007669"/>
    <property type="project" value="TreeGrafter"/>
</dbReference>
<sequence>MSTVANAALSAPGPILINSQSIPNSADKVEENAPKVIAAKVSDSESDSDSETSTEDEDTSDDERMADNPILKERLKQLDRYATPLSHKTQSPDQAALSGAYATPLPLTDCMVNSAPLSSHGKSSGPSDVVDSSSTPSEYRSHQPSVTESPNPCSGPASVTPKHNFSPPYGIHGGNGGASGPSSQHDQHSSATFYSHLSSKFSRKSNDGSACGYRNSFPEGCETGVPDNQIGVGEGGQEFICDVCNAVYANVASLRSHMKKHNYIAKRHQCEHCPYSTQYGKNLLKHIESMHEKGQTDQFQCEGCARFFPTEDHLREHECASLQFNAYRCEECGRVFKTKLRLKYHADIHNPRKPYVCDVEGCDRAFRTPKYLKNHRDEFHRMQPKNYLCPVEGCDLVFHRKTHLKRHIATHEDSEKKYHCQWPSCQRRFCSEETLNLHYRKHTGEKPFNCALCTYTCYNKPTLNEHYRLNHAKDSTVEGPYKSFNPPTSSPSCGAQHTSANTYDFSSRKDEESSNVRSSTPAALPTVRHRMADILESCGTQPPGPLDAEINGILDSLDKESDLPDLFTSSNFDFESTAPDATYRNGPHATGPNPPPTAYEHPTISSSSHETRYPSTLSPAVSGDQPRVISSLEATLAGILADFQKADLNNSIEAFEEAKSRALSVLPTFTTGNTLDQQLTAILENVLESFVGQPPQVLRAVFQAAHSFTREECYMIESLEHQLMDDSPLIAPTPPRRRGRRPKLQQQLQPFLQRVFDLEPGTAEAMAAHLVTSAQQERNVSFCHQFSATECIRGRGRGRGYRIRGRPGRPLSLTLKLFPDGTASRTQHELIGYRRVAGGSVLRGSGISRRMRGGVRGRYKIDRLSGTPGNRFQHSSPVGENSREARSPVDNLPAEPHSSHPKHQRSFDESHGFDMEDQGLGYIQHPHGDRFDSDTPVQSEEIDATSMRLREIRKLSGESDEELDDLDDTDEGVDDEAGEAYEEKDLPQHAQTDQPDTAVRRSTALDVAELSKVVSQKSSLYNTSDKGSVNQDTLGEMLEDLGVIVKRIGERAAARRQPCAQESPPIYPTQPLNLAELPEDEQPADCSVASLLLNGSKLTRNRTDSSAPAIQLPSMAILASASVGTPTSVGEGSTPGCSANVEPQDASPHFSATHSQQPTPTAGPYGPVQSHTPVMSAHSDNQTAPSCTGTHPTVLSSTPLRGEFKASQSDYHHRSVPMWSCESMCCPTTRENCSVGPDKSAYSRSPSYDGGSVHRMSVPCSVEDSADTGQSYHPTDLSTRMVVGGYDSQSIPSPQASPSSPKHQQPGSVNPVCGVDTNGMVNKSGLLPPYPGSVSSTTTAMDSLRSAVEAVDHLRSLSALGAKYTASLGMSDDPAQSQSYHHSLRLPVCPYTSRSTQQDESPQPGSVGRPDPGPSPTPPPHGSVHSSGPNIFTPPHIPSALNNLLSRDQKNETMINSPLGLSTGGANGHCVSPSKGDFPVQTVSLTTITRIINGWVVICVSLYHTVWVRFYFLY</sequence>
<dbReference type="InterPro" id="IPR050329">
    <property type="entry name" value="GLI_C2H2-zinc-finger"/>
</dbReference>
<evidence type="ECO:0000256" key="3">
    <source>
        <dbReference type="ARBA" id="ARBA00022771"/>
    </source>
</evidence>
<feature type="compositionally biased region" description="Polar residues" evidence="8">
    <location>
        <begin position="485"/>
        <end position="505"/>
    </location>
</feature>